<evidence type="ECO:0000313" key="4">
    <source>
        <dbReference type="Proteomes" id="UP000589520"/>
    </source>
</evidence>
<dbReference type="EMBL" id="JACCCW010000001">
    <property type="protein sequence ID" value="NYF78166.1"/>
    <property type="molecule type" value="Genomic_DNA"/>
</dbReference>
<dbReference type="RefSeq" id="WP_179487364.1">
    <property type="nucleotide sequence ID" value="NZ_JACCCW010000001.1"/>
</dbReference>
<proteinExistence type="predicted"/>
<dbReference type="Proteomes" id="UP000589520">
    <property type="component" value="Unassembled WGS sequence"/>
</dbReference>
<evidence type="ECO:0000259" key="2">
    <source>
        <dbReference type="Pfam" id="PF08975"/>
    </source>
</evidence>
<feature type="domain" description="DUF1868" evidence="2">
    <location>
        <begin position="53"/>
        <end position="162"/>
    </location>
</feature>
<feature type="signal peptide" evidence="1">
    <location>
        <begin position="1"/>
        <end position="31"/>
    </location>
</feature>
<keyword evidence="1" id="KW-0732">Signal</keyword>
<comment type="caution">
    <text evidence="3">The sequence shown here is derived from an EMBL/GenBank/DDBJ whole genome shotgun (WGS) entry which is preliminary data.</text>
</comment>
<evidence type="ECO:0000256" key="1">
    <source>
        <dbReference type="SAM" id="SignalP"/>
    </source>
</evidence>
<protein>
    <recommendedName>
        <fullName evidence="2">DUF1868 domain-containing protein</fullName>
    </recommendedName>
</protein>
<dbReference type="Pfam" id="PF08975">
    <property type="entry name" value="2H-phosphodiest"/>
    <property type="match status" value="1"/>
</dbReference>
<sequence length="271" mass="30633">MSKSIKLSRRSFLLASSAAAAVNTLNSSAWALSTLQNLPQHDAVLPNRDGLLKFNPDGSVRPFAGNTVICHLPAQSVMRDRAVELHDALAGSSFRPKLGLLPPDSFHMTVFSGANDQDRKVTGWPSDVPLTASIEECNRIVGDRMNRFHVGCEMPLRMILNQPRTIAYDRACTLRMMPADDTENRKIRALRDRLGEVYHFRSKDHDRYEFHITLAYQMKPFSTEEQALYTSILRTHIPRIAASVPVLELGLPEFCTFKDMYRFDIQKLLST</sequence>
<dbReference type="PROSITE" id="PS51318">
    <property type="entry name" value="TAT"/>
    <property type="match status" value="1"/>
</dbReference>
<dbReference type="AlphaFoldDB" id="A0A7Y9PDY8"/>
<evidence type="ECO:0000313" key="3">
    <source>
        <dbReference type="EMBL" id="NYF78166.1"/>
    </source>
</evidence>
<dbReference type="InterPro" id="IPR009097">
    <property type="entry name" value="Cyclic_Pdiesterase"/>
</dbReference>
<dbReference type="Gene3D" id="3.90.1140.10">
    <property type="entry name" value="Cyclic phosphodiesterase"/>
    <property type="match status" value="1"/>
</dbReference>
<dbReference type="InterPro" id="IPR015069">
    <property type="entry name" value="2H-PEstase_DUF1868"/>
</dbReference>
<feature type="chain" id="PRO_5030816442" description="DUF1868 domain-containing protein" evidence="1">
    <location>
        <begin position="32"/>
        <end position="271"/>
    </location>
</feature>
<name>A0A7Y9PDY8_9BACT</name>
<dbReference type="InterPro" id="IPR006311">
    <property type="entry name" value="TAT_signal"/>
</dbReference>
<gene>
    <name evidence="3" type="ORF">HDF17_000453</name>
</gene>
<keyword evidence="4" id="KW-1185">Reference proteome</keyword>
<dbReference type="SUPFAM" id="SSF55144">
    <property type="entry name" value="LigT-like"/>
    <property type="match status" value="1"/>
</dbReference>
<reference evidence="3 4" key="1">
    <citation type="submission" date="2020-07" db="EMBL/GenBank/DDBJ databases">
        <title>Genomic Encyclopedia of Type Strains, Phase IV (KMG-V): Genome sequencing to study the core and pangenomes of soil and plant-associated prokaryotes.</title>
        <authorList>
            <person name="Whitman W."/>
        </authorList>
    </citation>
    <scope>NUCLEOTIDE SEQUENCE [LARGE SCALE GENOMIC DNA]</scope>
    <source>
        <strain evidence="3 4">X4EP2</strain>
    </source>
</reference>
<accession>A0A7Y9PDY8</accession>
<organism evidence="3 4">
    <name type="scientific">Granulicella arctica</name>
    <dbReference type="NCBI Taxonomy" id="940613"/>
    <lineage>
        <taxon>Bacteria</taxon>
        <taxon>Pseudomonadati</taxon>
        <taxon>Acidobacteriota</taxon>
        <taxon>Terriglobia</taxon>
        <taxon>Terriglobales</taxon>
        <taxon>Acidobacteriaceae</taxon>
        <taxon>Granulicella</taxon>
    </lineage>
</organism>